<evidence type="ECO:0000259" key="2">
    <source>
        <dbReference type="Pfam" id="PF00754"/>
    </source>
</evidence>
<dbReference type="Pfam" id="PF00754">
    <property type="entry name" value="F5_F8_type_C"/>
    <property type="match status" value="1"/>
</dbReference>
<dbReference type="Gene3D" id="2.60.120.260">
    <property type="entry name" value="Galactose-binding domain-like"/>
    <property type="match status" value="1"/>
</dbReference>
<evidence type="ECO:0000256" key="1">
    <source>
        <dbReference type="SAM" id="MobiDB-lite"/>
    </source>
</evidence>
<evidence type="ECO:0000313" key="3">
    <source>
        <dbReference type="Proteomes" id="UP001652641"/>
    </source>
</evidence>
<dbReference type="Proteomes" id="UP001652641">
    <property type="component" value="Chromosome 12"/>
</dbReference>
<dbReference type="RefSeq" id="XP_072586960.1">
    <property type="nucleotide sequence ID" value="XM_072730859.1"/>
</dbReference>
<dbReference type="RefSeq" id="XP_072586957.1">
    <property type="nucleotide sequence ID" value="XM_072730856.1"/>
</dbReference>
<dbReference type="RefSeq" id="XP_072586959.1">
    <property type="nucleotide sequence ID" value="XM_072730858.1"/>
</dbReference>
<feature type="domain" description="F5/8 type C" evidence="2">
    <location>
        <begin position="18"/>
        <end position="90"/>
    </location>
</feature>
<proteinExistence type="predicted"/>
<sequence length="160" mass="18021">MRKIDLCLSSEGAEVILATSSDEKHPPENMIDGNPETFWTTTGMFPQEFIICFHKHVRIERLIIQSYFVRTLKIEKSTSKEPVDFEPWIEKDLVHTEGQLQNEEIMIEGETEPETQAEGEAGSMHREPDVGFDPGSPGSRPGPKAGAKPLRHPGIPWDLL</sequence>
<evidence type="ECO:0000313" key="8">
    <source>
        <dbReference type="RefSeq" id="XP_072586961.1"/>
    </source>
</evidence>
<organism evidence="3 8">
    <name type="scientific">Vulpes vulpes</name>
    <name type="common">Red fox</name>
    <dbReference type="NCBI Taxonomy" id="9627"/>
    <lineage>
        <taxon>Eukaryota</taxon>
        <taxon>Metazoa</taxon>
        <taxon>Chordata</taxon>
        <taxon>Craniata</taxon>
        <taxon>Vertebrata</taxon>
        <taxon>Euteleostomi</taxon>
        <taxon>Mammalia</taxon>
        <taxon>Eutheria</taxon>
        <taxon>Laurasiatheria</taxon>
        <taxon>Carnivora</taxon>
        <taxon>Caniformia</taxon>
        <taxon>Canidae</taxon>
        <taxon>Vulpes</taxon>
    </lineage>
</organism>
<name>A0ABM4Y9K0_VULVU</name>
<gene>
    <name evidence="4 5 6 7 8 9" type="primary">IFT25</name>
</gene>
<evidence type="ECO:0000313" key="9">
    <source>
        <dbReference type="RefSeq" id="XP_072586962.1"/>
    </source>
</evidence>
<feature type="region of interest" description="Disordered" evidence="1">
    <location>
        <begin position="110"/>
        <end position="160"/>
    </location>
</feature>
<dbReference type="RefSeq" id="XP_072586962.1">
    <property type="nucleotide sequence ID" value="XM_072730861.1"/>
</dbReference>
<dbReference type="SUPFAM" id="SSF49785">
    <property type="entry name" value="Galactose-binding domain-like"/>
    <property type="match status" value="1"/>
</dbReference>
<dbReference type="RefSeq" id="XP_072586961.1">
    <property type="nucleotide sequence ID" value="XM_072730860.1"/>
</dbReference>
<dbReference type="RefSeq" id="XP_072586958.1">
    <property type="nucleotide sequence ID" value="XM_072730857.1"/>
</dbReference>
<dbReference type="InterPro" id="IPR000421">
    <property type="entry name" value="FA58C"/>
</dbReference>
<protein>
    <submittedName>
        <fullName evidence="4 5">Intraflagellar transport protein 25 homolog isoform X1</fullName>
    </submittedName>
</protein>
<evidence type="ECO:0000313" key="5">
    <source>
        <dbReference type="RefSeq" id="XP_072586958.1"/>
    </source>
</evidence>
<dbReference type="InterPro" id="IPR033558">
    <property type="entry name" value="IFT25"/>
</dbReference>
<evidence type="ECO:0000313" key="6">
    <source>
        <dbReference type="RefSeq" id="XP_072586959.1"/>
    </source>
</evidence>
<keyword evidence="3" id="KW-1185">Reference proteome</keyword>
<dbReference type="GeneID" id="112926113"/>
<evidence type="ECO:0000313" key="7">
    <source>
        <dbReference type="RefSeq" id="XP_072586960.1"/>
    </source>
</evidence>
<dbReference type="InterPro" id="IPR008979">
    <property type="entry name" value="Galactose-bd-like_sf"/>
</dbReference>
<dbReference type="PANTHER" id="PTHR33906">
    <property type="entry name" value="INTRAFLAGELLAR TRANSPORT PROTEIN 25 HOMOLOG"/>
    <property type="match status" value="1"/>
</dbReference>
<dbReference type="PANTHER" id="PTHR33906:SF1">
    <property type="entry name" value="INTRAFLAGELLAR TRANSPORT PROTEIN 25 HOMOLOG"/>
    <property type="match status" value="1"/>
</dbReference>
<accession>A0ABM4Y9K0</accession>
<reference evidence="4 5" key="1">
    <citation type="submission" date="2025-05" db="UniProtKB">
        <authorList>
            <consortium name="RefSeq"/>
        </authorList>
    </citation>
    <scope>IDENTIFICATION</scope>
    <source>
        <tissue evidence="4 5">Cell line</tissue>
    </source>
</reference>
<evidence type="ECO:0000313" key="4">
    <source>
        <dbReference type="RefSeq" id="XP_072586957.1"/>
    </source>
</evidence>